<evidence type="ECO:0000256" key="1">
    <source>
        <dbReference type="ARBA" id="ARBA00009403"/>
    </source>
</evidence>
<evidence type="ECO:0000313" key="6">
    <source>
        <dbReference type="RefSeq" id="XP_017333403.1"/>
    </source>
</evidence>
<feature type="signal peptide" evidence="2">
    <location>
        <begin position="1"/>
        <end position="21"/>
    </location>
</feature>
<dbReference type="PANTHER" id="PTHR46186">
    <property type="entry name" value="CYSTATIN"/>
    <property type="match status" value="1"/>
</dbReference>
<dbReference type="GO" id="GO:0004869">
    <property type="term" value="F:cysteine-type endopeptidase inhibitor activity"/>
    <property type="evidence" value="ECO:0007669"/>
    <property type="project" value="InterPro"/>
</dbReference>
<keyword evidence="4" id="KW-1185">Reference proteome</keyword>
<dbReference type="Proteomes" id="UP000221080">
    <property type="component" value="Chromosome 10"/>
</dbReference>
<dbReference type="KEGG" id="ipu:108270906"/>
<dbReference type="GO" id="GO:0005737">
    <property type="term" value="C:cytoplasm"/>
    <property type="evidence" value="ECO:0007669"/>
    <property type="project" value="TreeGrafter"/>
</dbReference>
<evidence type="ECO:0000313" key="5">
    <source>
        <dbReference type="RefSeq" id="XP_017333402.1"/>
    </source>
</evidence>
<dbReference type="SMART" id="SM00043">
    <property type="entry name" value="CY"/>
    <property type="match status" value="1"/>
</dbReference>
<dbReference type="GeneID" id="108270906"/>
<sequence>MMCTLSLVAAVFMAHVVSVSSSEQNVDPNVLKAADFAIRFHNGMANYPYAYKVVDILSDSAEIYPPARVKYTIEAQAAQTTCRNNGRMNLENCSVAANAQTMICNFVVLAVPGDNTVPQHVLSQLCA</sequence>
<reference evidence="4" key="1">
    <citation type="journal article" date="2016" name="Nat. Commun.">
        <title>The channel catfish genome sequence provides insights into the evolution of scale formation in teleosts.</title>
        <authorList>
            <person name="Liu Z."/>
            <person name="Liu S."/>
            <person name="Yao J."/>
            <person name="Bao L."/>
            <person name="Zhang J."/>
            <person name="Li Y."/>
            <person name="Jiang C."/>
            <person name="Sun L."/>
            <person name="Wang R."/>
            <person name="Zhang Y."/>
            <person name="Zhou T."/>
            <person name="Zeng Q."/>
            <person name="Fu Q."/>
            <person name="Gao S."/>
            <person name="Li N."/>
            <person name="Koren S."/>
            <person name="Jiang Y."/>
            <person name="Zimin A."/>
            <person name="Xu P."/>
            <person name="Phillippy A.M."/>
            <person name="Geng X."/>
            <person name="Song L."/>
            <person name="Sun F."/>
            <person name="Li C."/>
            <person name="Wang X."/>
            <person name="Chen A."/>
            <person name="Jin Y."/>
            <person name="Yuan Z."/>
            <person name="Yang Y."/>
            <person name="Tan S."/>
            <person name="Peatman E."/>
            <person name="Lu J."/>
            <person name="Qin Z."/>
            <person name="Dunham R."/>
            <person name="Li Z."/>
            <person name="Sonstegard T."/>
            <person name="Feng J."/>
            <person name="Danzmann R.G."/>
            <person name="Schroeder S."/>
            <person name="Scheffler B."/>
            <person name="Duke M.V."/>
            <person name="Ballard L."/>
            <person name="Kucuktas H."/>
            <person name="Kaltenboeck L."/>
            <person name="Liu H."/>
            <person name="Armbruster J."/>
            <person name="Xie Y."/>
            <person name="Kirby M.L."/>
            <person name="Tian Y."/>
            <person name="Flanagan M.E."/>
            <person name="Mu W."/>
            <person name="Waldbieser G.C."/>
        </authorList>
    </citation>
    <scope>NUCLEOTIDE SEQUENCE [LARGE SCALE GENOMIC DNA]</scope>
    <source>
        <strain evidence="4">SDA103</strain>
    </source>
</reference>
<evidence type="ECO:0000259" key="3">
    <source>
        <dbReference type="SMART" id="SM00043"/>
    </source>
</evidence>
<dbReference type="PANTHER" id="PTHR46186:SF12">
    <property type="entry name" value="CYSTATIN C (AMYLOID ANGIOPATHY AND CEREBRAL HEMORRHAGE)-RELATED"/>
    <property type="match status" value="1"/>
</dbReference>
<dbReference type="InterPro" id="IPR000010">
    <property type="entry name" value="Cystatin_dom"/>
</dbReference>
<dbReference type="RefSeq" id="XP_017333405.1">
    <property type="nucleotide sequence ID" value="XM_017477916.3"/>
</dbReference>
<dbReference type="GO" id="GO:0031982">
    <property type="term" value="C:vesicle"/>
    <property type="evidence" value="ECO:0007669"/>
    <property type="project" value="TreeGrafter"/>
</dbReference>
<proteinExistence type="inferred from homology"/>
<evidence type="ECO:0000256" key="2">
    <source>
        <dbReference type="SAM" id="SignalP"/>
    </source>
</evidence>
<dbReference type="RefSeq" id="XP_017333403.1">
    <property type="nucleotide sequence ID" value="XM_017477914.1"/>
</dbReference>
<dbReference type="Pfam" id="PF00031">
    <property type="entry name" value="Cystatin"/>
    <property type="match status" value="1"/>
</dbReference>
<dbReference type="CDD" id="cd00042">
    <property type="entry name" value="CY"/>
    <property type="match status" value="1"/>
</dbReference>
<organism evidence="4 6">
    <name type="scientific">Ictalurus punctatus</name>
    <name type="common">Channel catfish</name>
    <name type="synonym">Silurus punctatus</name>
    <dbReference type="NCBI Taxonomy" id="7998"/>
    <lineage>
        <taxon>Eukaryota</taxon>
        <taxon>Metazoa</taxon>
        <taxon>Chordata</taxon>
        <taxon>Craniata</taxon>
        <taxon>Vertebrata</taxon>
        <taxon>Euteleostomi</taxon>
        <taxon>Actinopterygii</taxon>
        <taxon>Neopterygii</taxon>
        <taxon>Teleostei</taxon>
        <taxon>Ostariophysi</taxon>
        <taxon>Siluriformes</taxon>
        <taxon>Ictaluridae</taxon>
        <taxon>Ictalurus</taxon>
    </lineage>
</organism>
<name>A0A2D0RSC1_ICTPU</name>
<gene>
    <name evidence="5 6 7 8" type="primary">zgc:194981</name>
</gene>
<evidence type="ECO:0000313" key="4">
    <source>
        <dbReference type="Proteomes" id="UP000221080"/>
    </source>
</evidence>
<reference evidence="5 6" key="2">
    <citation type="submission" date="2025-04" db="UniProtKB">
        <authorList>
            <consortium name="RefSeq"/>
        </authorList>
    </citation>
    <scope>IDENTIFICATION</scope>
    <source>
        <tissue evidence="5 6">Blood</tissue>
    </source>
</reference>
<keyword evidence="2" id="KW-0732">Signal</keyword>
<dbReference type="InterPro" id="IPR046350">
    <property type="entry name" value="Cystatin_sf"/>
</dbReference>
<evidence type="ECO:0000313" key="7">
    <source>
        <dbReference type="RefSeq" id="XP_017333404.1"/>
    </source>
</evidence>
<dbReference type="OrthoDB" id="1908104at2759"/>
<dbReference type="SUPFAM" id="SSF54403">
    <property type="entry name" value="Cystatin/monellin"/>
    <property type="match status" value="1"/>
</dbReference>
<evidence type="ECO:0000313" key="8">
    <source>
        <dbReference type="RefSeq" id="XP_017333405.1"/>
    </source>
</evidence>
<dbReference type="RefSeq" id="XP_017333404.1">
    <property type="nucleotide sequence ID" value="XM_017477915.3"/>
</dbReference>
<dbReference type="AlphaFoldDB" id="A0A2D0RSC1"/>
<comment type="similarity">
    <text evidence="1">Belongs to the cystatin family.</text>
</comment>
<protein>
    <submittedName>
        <fullName evidence="5 6">Uncharacterized protein zgc:194981</fullName>
    </submittedName>
</protein>
<feature type="domain" description="Cystatin" evidence="3">
    <location>
        <begin position="15"/>
        <end position="124"/>
    </location>
</feature>
<dbReference type="Gene3D" id="3.10.450.10">
    <property type="match status" value="1"/>
</dbReference>
<dbReference type="GO" id="GO:0005615">
    <property type="term" value="C:extracellular space"/>
    <property type="evidence" value="ECO:0007669"/>
    <property type="project" value="TreeGrafter"/>
</dbReference>
<dbReference type="RefSeq" id="XP_017333402.1">
    <property type="nucleotide sequence ID" value="XM_017477913.3"/>
</dbReference>
<feature type="chain" id="PRO_5013419726" evidence="2">
    <location>
        <begin position="22"/>
        <end position="127"/>
    </location>
</feature>
<accession>A0A2D0RSC1</accession>